<dbReference type="GO" id="GO:0008381">
    <property type="term" value="F:mechanosensitive monoatomic ion channel activity"/>
    <property type="evidence" value="ECO:0007669"/>
    <property type="project" value="TreeGrafter"/>
</dbReference>
<gene>
    <name evidence="7" type="ORF">DVS28_a2262</name>
</gene>
<feature type="region of interest" description="Disordered" evidence="5">
    <location>
        <begin position="148"/>
        <end position="172"/>
    </location>
</feature>
<dbReference type="InterPro" id="IPR037673">
    <property type="entry name" value="MSC/AndL"/>
</dbReference>
<keyword evidence="8" id="KW-1185">Reference proteome</keyword>
<dbReference type="KEGG" id="euz:DVS28_a2262"/>
<dbReference type="InterPro" id="IPR036019">
    <property type="entry name" value="MscL_channel"/>
</dbReference>
<keyword evidence="2 6" id="KW-0812">Transmembrane</keyword>
<keyword evidence="3 6" id="KW-1133">Transmembrane helix</keyword>
<evidence type="ECO:0000256" key="4">
    <source>
        <dbReference type="ARBA" id="ARBA00023136"/>
    </source>
</evidence>
<evidence type="ECO:0000256" key="1">
    <source>
        <dbReference type="ARBA" id="ARBA00004141"/>
    </source>
</evidence>
<evidence type="ECO:0000313" key="8">
    <source>
        <dbReference type="Proteomes" id="UP000264006"/>
    </source>
</evidence>
<evidence type="ECO:0000256" key="5">
    <source>
        <dbReference type="SAM" id="MobiDB-lite"/>
    </source>
</evidence>
<sequence length="172" mass="18225">MNKIVPNVPRIRLLDEFKEFALRGNVVDLAVGVVIGAAFNAVVQSFANDVLLNLVAAVFGKPDFSWVGLDRQRCRDRLRGPADGPRQPRPRRARSVPRRSVAEPAATAGRPGCPRAADHEDLSVLHHGPAEGGLALFGLHVSAGPAGHPVTTGEASWTAGRQGLIPPRPCAG</sequence>
<dbReference type="Gene3D" id="1.10.1200.120">
    <property type="entry name" value="Large-conductance mechanosensitive channel, MscL, domain 1"/>
    <property type="match status" value="1"/>
</dbReference>
<dbReference type="Pfam" id="PF01741">
    <property type="entry name" value="MscL"/>
    <property type="match status" value="1"/>
</dbReference>
<protein>
    <submittedName>
        <fullName evidence="7">Large-conductance mechanosensitive channel</fullName>
    </submittedName>
</protein>
<proteinExistence type="predicted"/>
<dbReference type="InterPro" id="IPR019823">
    <property type="entry name" value="Mechanosensitive_channel_CS"/>
</dbReference>
<dbReference type="Proteomes" id="UP000264006">
    <property type="component" value="Chromosome"/>
</dbReference>
<dbReference type="PANTHER" id="PTHR30266">
    <property type="entry name" value="MECHANOSENSITIVE CHANNEL MSCL"/>
    <property type="match status" value="1"/>
</dbReference>
<feature type="transmembrane region" description="Helical" evidence="6">
    <location>
        <begin position="20"/>
        <end position="39"/>
    </location>
</feature>
<feature type="region of interest" description="Disordered" evidence="5">
    <location>
        <begin position="77"/>
        <end position="117"/>
    </location>
</feature>
<organism evidence="7 8">
    <name type="scientific">Euzebya pacifica</name>
    <dbReference type="NCBI Taxonomy" id="1608957"/>
    <lineage>
        <taxon>Bacteria</taxon>
        <taxon>Bacillati</taxon>
        <taxon>Actinomycetota</taxon>
        <taxon>Nitriliruptoria</taxon>
        <taxon>Euzebyales</taxon>
    </lineage>
</organism>
<dbReference type="GO" id="GO:0016020">
    <property type="term" value="C:membrane"/>
    <property type="evidence" value="ECO:0007669"/>
    <property type="project" value="UniProtKB-SubCell"/>
</dbReference>
<reference evidence="7 8" key="1">
    <citation type="submission" date="2018-09" db="EMBL/GenBank/DDBJ databases">
        <title>Complete genome sequence of Euzebya sp. DY32-46 isolated from seawater of Pacific Ocean.</title>
        <authorList>
            <person name="Xu L."/>
            <person name="Wu Y.-H."/>
            <person name="Xu X.-W."/>
        </authorList>
    </citation>
    <scope>NUCLEOTIDE SEQUENCE [LARGE SCALE GENOMIC DNA]</scope>
    <source>
        <strain evidence="7 8">DY32-46</strain>
    </source>
</reference>
<comment type="subcellular location">
    <subcellularLocation>
        <location evidence="1">Membrane</location>
        <topology evidence="1">Multi-pass membrane protein</topology>
    </subcellularLocation>
</comment>
<dbReference type="EMBL" id="CP031165">
    <property type="protein sequence ID" value="AXV06944.1"/>
    <property type="molecule type" value="Genomic_DNA"/>
</dbReference>
<dbReference type="AlphaFoldDB" id="A0A346XXJ7"/>
<evidence type="ECO:0000256" key="6">
    <source>
        <dbReference type="SAM" id="Phobius"/>
    </source>
</evidence>
<dbReference type="SUPFAM" id="SSF81330">
    <property type="entry name" value="Gated mechanosensitive channel"/>
    <property type="match status" value="1"/>
</dbReference>
<feature type="compositionally biased region" description="Basic residues" evidence="5">
    <location>
        <begin position="88"/>
        <end position="97"/>
    </location>
</feature>
<dbReference type="PROSITE" id="PS01327">
    <property type="entry name" value="MSCL"/>
    <property type="match status" value="1"/>
</dbReference>
<evidence type="ECO:0000313" key="7">
    <source>
        <dbReference type="EMBL" id="AXV06944.1"/>
    </source>
</evidence>
<keyword evidence="4 6" id="KW-0472">Membrane</keyword>
<dbReference type="PANTHER" id="PTHR30266:SF2">
    <property type="entry name" value="LARGE-CONDUCTANCE MECHANOSENSITIVE CHANNEL"/>
    <property type="match status" value="1"/>
</dbReference>
<accession>A0A346XXJ7</accession>
<name>A0A346XXJ7_9ACTN</name>
<evidence type="ECO:0000256" key="3">
    <source>
        <dbReference type="ARBA" id="ARBA00022989"/>
    </source>
</evidence>
<evidence type="ECO:0000256" key="2">
    <source>
        <dbReference type="ARBA" id="ARBA00022692"/>
    </source>
</evidence>